<dbReference type="EMBL" id="CP001661">
    <property type="protein sequence ID" value="ACT19790.1"/>
    <property type="molecule type" value="Genomic_DNA"/>
</dbReference>
<dbReference type="STRING" id="443144.GM21_3771"/>
<evidence type="ECO:0000313" key="2">
    <source>
        <dbReference type="EMBL" id="ACT19790.1"/>
    </source>
</evidence>
<dbReference type="HOGENOM" id="CLU_071931_2_0_7"/>
<feature type="region of interest" description="Disordered" evidence="1">
    <location>
        <begin position="200"/>
        <end position="256"/>
    </location>
</feature>
<evidence type="ECO:0000256" key="1">
    <source>
        <dbReference type="SAM" id="MobiDB-lite"/>
    </source>
</evidence>
<dbReference type="Pfam" id="PF06884">
    <property type="entry name" value="DUF1264"/>
    <property type="match status" value="1"/>
</dbReference>
<sequence length="256" mass="28068">MKTKSATAGIALAMVLVSLGCGKSEPPGIRPAGEQKSGKTAALESAAGVIQRNTPAEQLKIYLSGLHVMKNNPHHQMDAHHFCRQVNQDLAQCAIFDGNGANAHLVGIEYIVSEKLFNTLPAQEKNYWHPHNYEILSGQLIAPWVPDAAELELMKDKMNSYGKTWHIWNTGMHDGKGDPLPMGAPELAWSFNRDGEAQPGLLEERDKKQNLDSAAKRKQRSELVKLALPQQGVDAMQKDFPKAGPYPPGVAPLKRP</sequence>
<dbReference type="InterPro" id="IPR010686">
    <property type="entry name" value="OBAP-like"/>
</dbReference>
<dbReference type="eggNOG" id="ENOG502Z9B7">
    <property type="taxonomic scope" value="Bacteria"/>
</dbReference>
<evidence type="ECO:0008006" key="3">
    <source>
        <dbReference type="Google" id="ProtNLM"/>
    </source>
</evidence>
<dbReference type="AlphaFoldDB" id="C6E7D0"/>
<dbReference type="PANTHER" id="PTHR31360">
    <property type="match status" value="1"/>
</dbReference>
<name>C6E7D0_GEOSM</name>
<dbReference type="PANTHER" id="PTHR31360:SF0">
    <property type="entry name" value="OIL BODY-ASSOCIATED PROTEIN 1B"/>
    <property type="match status" value="1"/>
</dbReference>
<gene>
    <name evidence="2" type="ordered locus">GM21_3771</name>
</gene>
<dbReference type="KEGG" id="gem:GM21_3771"/>
<dbReference type="PROSITE" id="PS51257">
    <property type="entry name" value="PROKAR_LIPOPROTEIN"/>
    <property type="match status" value="1"/>
</dbReference>
<reference evidence="2" key="1">
    <citation type="submission" date="2009-07" db="EMBL/GenBank/DDBJ databases">
        <title>Complete sequence of Geobacter sp. M21.</title>
        <authorList>
            <consortium name="US DOE Joint Genome Institute"/>
            <person name="Lucas S."/>
            <person name="Copeland A."/>
            <person name="Lapidus A."/>
            <person name="Glavina del Rio T."/>
            <person name="Dalin E."/>
            <person name="Tice H."/>
            <person name="Bruce D."/>
            <person name="Goodwin L."/>
            <person name="Pitluck S."/>
            <person name="Saunders E."/>
            <person name="Brettin T."/>
            <person name="Detter J.C."/>
            <person name="Han C."/>
            <person name="Larimer F."/>
            <person name="Land M."/>
            <person name="Hauser L."/>
            <person name="Kyrpides N."/>
            <person name="Ovchinnikova G."/>
            <person name="Lovley D."/>
        </authorList>
    </citation>
    <scope>NUCLEOTIDE SEQUENCE [LARGE SCALE GENOMIC DNA]</scope>
    <source>
        <strain evidence="2">M21</strain>
    </source>
</reference>
<protein>
    <recommendedName>
        <fullName evidence="3">DUF1264 domain-containing protein</fullName>
    </recommendedName>
</protein>
<accession>C6E7D0</accession>
<proteinExistence type="predicted"/>
<organism evidence="2">
    <name type="scientific">Geobacter sp. (strain M21)</name>
    <dbReference type="NCBI Taxonomy" id="443144"/>
    <lineage>
        <taxon>Bacteria</taxon>
        <taxon>Pseudomonadati</taxon>
        <taxon>Thermodesulfobacteriota</taxon>
        <taxon>Desulfuromonadia</taxon>
        <taxon>Geobacterales</taxon>
        <taxon>Geobacteraceae</taxon>
        <taxon>Geobacter</taxon>
    </lineage>
</organism>